<reference evidence="6" key="1">
    <citation type="submission" date="2015-12" db="EMBL/GenBank/DDBJ databases">
        <authorList>
            <person name="Lodha T.D."/>
            <person name="Chintalapati S."/>
            <person name="Chintalapati V.R."/>
            <person name="Sravanthi T."/>
        </authorList>
    </citation>
    <scope>NUCLEOTIDE SEQUENCE [LARGE SCALE GENOMIC DNA]</scope>
    <source>
        <strain evidence="6">JC133</strain>
    </source>
</reference>
<name>A0A2S4JPS7_9SPIO</name>
<protein>
    <submittedName>
        <fullName evidence="5">Uncharacterized protein</fullName>
    </submittedName>
</protein>
<feature type="repeat" description="ANK" evidence="3">
    <location>
        <begin position="166"/>
        <end position="198"/>
    </location>
</feature>
<feature type="compositionally biased region" description="Basic and acidic residues" evidence="4">
    <location>
        <begin position="290"/>
        <end position="305"/>
    </location>
</feature>
<feature type="repeat" description="ANK" evidence="3">
    <location>
        <begin position="233"/>
        <end position="265"/>
    </location>
</feature>
<dbReference type="InterPro" id="IPR036770">
    <property type="entry name" value="Ankyrin_rpt-contain_sf"/>
</dbReference>
<keyword evidence="6" id="KW-1185">Reference proteome</keyword>
<dbReference type="SMART" id="SM00248">
    <property type="entry name" value="ANK"/>
    <property type="match status" value="3"/>
</dbReference>
<evidence type="ECO:0000256" key="4">
    <source>
        <dbReference type="SAM" id="MobiDB-lite"/>
    </source>
</evidence>
<dbReference type="Pfam" id="PF00023">
    <property type="entry name" value="Ank"/>
    <property type="match status" value="1"/>
</dbReference>
<keyword evidence="2 3" id="KW-0040">ANK repeat</keyword>
<dbReference type="AlphaFoldDB" id="A0A2S4JPS7"/>
<dbReference type="PANTHER" id="PTHR24171">
    <property type="entry name" value="ANKYRIN REPEAT DOMAIN-CONTAINING PROTEIN 39-RELATED"/>
    <property type="match status" value="1"/>
</dbReference>
<dbReference type="Pfam" id="PF12796">
    <property type="entry name" value="Ank_2"/>
    <property type="match status" value="1"/>
</dbReference>
<keyword evidence="1" id="KW-0677">Repeat</keyword>
<sequence>MLAPPSEETLAGELCAELARESFQTERAFLGKEGIRTLTTSLNEATHAVVLMQEDCLLSKDYYYALGFFCGRDVPWIIYSSANLELPDYLSDQTCISAVPALIEFFTEERARWTAQRDRQRAREELTNLGYALTDQALADCVSEGVLVAVERYIQGGFSPDARDNKGVPLLCCAVRNRHTGMVQFLVSHGADVNAVSEDRGNTPIMDAAADGNSELTGLLLHAGAALDGQSKNGQTALVLAVGQGAEKTAELLLMGGADPHIKDQLGMSARKYAELFRLELVLDLIDARESEARNGTGEEARETEADLPDEEDP</sequence>
<dbReference type="PROSITE" id="PS50297">
    <property type="entry name" value="ANK_REP_REGION"/>
    <property type="match status" value="2"/>
</dbReference>
<accession>A0A2S4JPS7</accession>
<dbReference type="PANTHER" id="PTHR24171:SF9">
    <property type="entry name" value="ANKYRIN REPEAT DOMAIN-CONTAINING PROTEIN 39"/>
    <property type="match status" value="1"/>
</dbReference>
<organism evidence="5 6">
    <name type="scientific">Alkalispirochaeta sphaeroplastigenens</name>
    <dbReference type="NCBI Taxonomy" id="1187066"/>
    <lineage>
        <taxon>Bacteria</taxon>
        <taxon>Pseudomonadati</taxon>
        <taxon>Spirochaetota</taxon>
        <taxon>Spirochaetia</taxon>
        <taxon>Spirochaetales</taxon>
        <taxon>Spirochaetaceae</taxon>
        <taxon>Alkalispirochaeta</taxon>
    </lineage>
</organism>
<comment type="caution">
    <text evidence="5">The sequence shown here is derived from an EMBL/GenBank/DDBJ whole genome shotgun (WGS) entry which is preliminary data.</text>
</comment>
<evidence type="ECO:0000313" key="6">
    <source>
        <dbReference type="Proteomes" id="UP000237350"/>
    </source>
</evidence>
<dbReference type="Proteomes" id="UP000237350">
    <property type="component" value="Unassembled WGS sequence"/>
</dbReference>
<evidence type="ECO:0000256" key="1">
    <source>
        <dbReference type="ARBA" id="ARBA00022737"/>
    </source>
</evidence>
<feature type="region of interest" description="Disordered" evidence="4">
    <location>
        <begin position="290"/>
        <end position="314"/>
    </location>
</feature>
<dbReference type="EMBL" id="LPWH01000066">
    <property type="protein sequence ID" value="POR01502.1"/>
    <property type="molecule type" value="Genomic_DNA"/>
</dbReference>
<proteinExistence type="predicted"/>
<dbReference type="SUPFAM" id="SSF48403">
    <property type="entry name" value="Ankyrin repeat"/>
    <property type="match status" value="1"/>
</dbReference>
<dbReference type="PROSITE" id="PS50088">
    <property type="entry name" value="ANK_REPEAT"/>
    <property type="match status" value="3"/>
</dbReference>
<evidence type="ECO:0000256" key="3">
    <source>
        <dbReference type="PROSITE-ProRule" id="PRU00023"/>
    </source>
</evidence>
<feature type="repeat" description="ANK" evidence="3">
    <location>
        <begin position="200"/>
        <end position="232"/>
    </location>
</feature>
<evidence type="ECO:0000313" key="5">
    <source>
        <dbReference type="EMBL" id="POR01502.1"/>
    </source>
</evidence>
<evidence type="ECO:0000256" key="2">
    <source>
        <dbReference type="ARBA" id="ARBA00023043"/>
    </source>
</evidence>
<dbReference type="InterPro" id="IPR002110">
    <property type="entry name" value="Ankyrin_rpt"/>
</dbReference>
<gene>
    <name evidence="5" type="ORF">AU468_08040</name>
</gene>
<dbReference type="Gene3D" id="1.25.40.20">
    <property type="entry name" value="Ankyrin repeat-containing domain"/>
    <property type="match status" value="1"/>
</dbReference>